<dbReference type="EMBL" id="BRXX01000300">
    <property type="protein sequence ID" value="GMI03370.1"/>
    <property type="molecule type" value="Genomic_DNA"/>
</dbReference>
<dbReference type="Gene3D" id="3.40.50.10050">
    <property type="entry name" value="Translation initiation factor IF- 2, domain 3"/>
    <property type="match status" value="1"/>
</dbReference>
<feature type="domain" description="Tr-type G" evidence="8">
    <location>
        <begin position="275"/>
        <end position="483"/>
    </location>
</feature>
<keyword evidence="10" id="KW-1185">Reference proteome</keyword>
<keyword evidence="4" id="KW-0547">Nucleotide-binding</keyword>
<dbReference type="InterPro" id="IPR036925">
    <property type="entry name" value="TIF_IF2_dom3_sf"/>
</dbReference>
<feature type="region of interest" description="Disordered" evidence="7">
    <location>
        <begin position="304"/>
        <end position="333"/>
    </location>
</feature>
<dbReference type="Pfam" id="PF00009">
    <property type="entry name" value="GTP_EFTU"/>
    <property type="match status" value="1"/>
</dbReference>
<dbReference type="AlphaFoldDB" id="A0A9W7F4M9"/>
<dbReference type="InterPro" id="IPR005225">
    <property type="entry name" value="Small_GTP-bd"/>
</dbReference>
<comment type="subcellular location">
    <subcellularLocation>
        <location evidence="1">Plastid</location>
        <location evidence="1">Chloroplast</location>
    </subcellularLocation>
</comment>
<dbReference type="PANTHER" id="PTHR43381:SF20">
    <property type="entry name" value="TRANSLATION INITIATION FACTOR IF-2, MITOCHONDRIAL"/>
    <property type="match status" value="1"/>
</dbReference>
<dbReference type="InterPro" id="IPR023115">
    <property type="entry name" value="TIF_IF2_dom3"/>
</dbReference>
<dbReference type="SUPFAM" id="SSF50447">
    <property type="entry name" value="Translation proteins"/>
    <property type="match status" value="2"/>
</dbReference>
<dbReference type="PANTHER" id="PTHR43381">
    <property type="entry name" value="TRANSLATION INITIATION FACTOR IF-2-RELATED"/>
    <property type="match status" value="1"/>
</dbReference>
<feature type="compositionally biased region" description="Basic residues" evidence="7">
    <location>
        <begin position="309"/>
        <end position="321"/>
    </location>
</feature>
<evidence type="ECO:0000256" key="2">
    <source>
        <dbReference type="ARBA" id="ARBA00007733"/>
    </source>
</evidence>
<evidence type="ECO:0000256" key="4">
    <source>
        <dbReference type="ARBA" id="ARBA00022741"/>
    </source>
</evidence>
<gene>
    <name evidence="9" type="ORF">TrVE_jg141</name>
</gene>
<evidence type="ECO:0000256" key="5">
    <source>
        <dbReference type="ARBA" id="ARBA00022917"/>
    </source>
</evidence>
<comment type="caution">
    <text evidence="9">The sequence shown here is derived from an EMBL/GenBank/DDBJ whole genome shotgun (WGS) entry which is preliminary data.</text>
</comment>
<dbReference type="GO" id="GO:0003743">
    <property type="term" value="F:translation initiation factor activity"/>
    <property type="evidence" value="ECO:0007669"/>
    <property type="project" value="UniProtKB-KW"/>
</dbReference>
<protein>
    <recommendedName>
        <fullName evidence="8">Tr-type G domain-containing protein</fullName>
    </recommendedName>
</protein>
<evidence type="ECO:0000259" key="8">
    <source>
        <dbReference type="PROSITE" id="PS51722"/>
    </source>
</evidence>
<feature type="region of interest" description="Disordered" evidence="7">
    <location>
        <begin position="225"/>
        <end position="244"/>
    </location>
</feature>
<dbReference type="InterPro" id="IPR009000">
    <property type="entry name" value="Transl_B-barrel_sf"/>
</dbReference>
<dbReference type="SUPFAM" id="SSF52540">
    <property type="entry name" value="P-loop containing nucleoside triphosphate hydrolases"/>
    <property type="match status" value="1"/>
</dbReference>
<dbReference type="PROSITE" id="PS51722">
    <property type="entry name" value="G_TR_2"/>
    <property type="match status" value="1"/>
</dbReference>
<dbReference type="NCBIfam" id="TIGR00231">
    <property type="entry name" value="small_GTP"/>
    <property type="match status" value="1"/>
</dbReference>
<dbReference type="GO" id="GO:0009507">
    <property type="term" value="C:chloroplast"/>
    <property type="evidence" value="ECO:0007669"/>
    <property type="project" value="UniProtKB-SubCell"/>
</dbReference>
<dbReference type="CDD" id="cd01887">
    <property type="entry name" value="IF2_eIF5B"/>
    <property type="match status" value="1"/>
</dbReference>
<dbReference type="PRINTS" id="PR00315">
    <property type="entry name" value="ELONGATNFCT"/>
</dbReference>
<dbReference type="GO" id="GO:0005525">
    <property type="term" value="F:GTP binding"/>
    <property type="evidence" value="ECO:0007669"/>
    <property type="project" value="UniProtKB-KW"/>
</dbReference>
<accession>A0A9W7F4M9</accession>
<dbReference type="Gene3D" id="2.40.30.10">
    <property type="entry name" value="Translation factors"/>
    <property type="match status" value="2"/>
</dbReference>
<feature type="compositionally biased region" description="Polar residues" evidence="7">
    <location>
        <begin position="17"/>
        <end position="40"/>
    </location>
</feature>
<feature type="region of interest" description="Disordered" evidence="7">
    <location>
        <begin position="1"/>
        <end position="149"/>
    </location>
</feature>
<feature type="compositionally biased region" description="Basic and acidic residues" evidence="7">
    <location>
        <begin position="225"/>
        <end position="240"/>
    </location>
</feature>
<dbReference type="Proteomes" id="UP001165160">
    <property type="component" value="Unassembled WGS sequence"/>
</dbReference>
<organism evidence="9 10">
    <name type="scientific">Triparma verrucosa</name>
    <dbReference type="NCBI Taxonomy" id="1606542"/>
    <lineage>
        <taxon>Eukaryota</taxon>
        <taxon>Sar</taxon>
        <taxon>Stramenopiles</taxon>
        <taxon>Ochrophyta</taxon>
        <taxon>Bolidophyceae</taxon>
        <taxon>Parmales</taxon>
        <taxon>Triparmaceae</taxon>
        <taxon>Triparma</taxon>
    </lineage>
</organism>
<feature type="compositionally biased region" description="Low complexity" evidence="7">
    <location>
        <begin position="69"/>
        <end position="105"/>
    </location>
</feature>
<evidence type="ECO:0000256" key="6">
    <source>
        <dbReference type="ARBA" id="ARBA00023134"/>
    </source>
</evidence>
<dbReference type="SUPFAM" id="SSF52156">
    <property type="entry name" value="Initiation factor IF2/eIF5b, domain 3"/>
    <property type="match status" value="1"/>
</dbReference>
<dbReference type="InterPro" id="IPR000795">
    <property type="entry name" value="T_Tr_GTP-bd_dom"/>
</dbReference>
<sequence>MNHRMNHRMIDNGALPGNNNNATRRMIHSTSAALQPNDSSAPNGAPNGGAPNGGTKNSGTPKKKPNSPSPTSNNNNNNNNNDNNNNKKPNKWWRSPSSSSNSNPNSNPPKQNPKTINNSPKKEQSSWSPPPASRPSRPSSPPPSPPLPPIKIYTSPISIFDLSSTLHLKAHLITSIVSDLGVDVKSIKDKVLDADTQELVCLEIGRRTERVGKSKEASRKYINDMKKKEQKDKTDLDARSLSHKTHLSTLPSEVDLALSPTQESSRRLSLDGLQVRPPVVSVMGHVDHGKTTLLDYLRKIAREGEGSKGKKKKSKKKKAKTSNKSSSSSDVAGTEAGGITQVITAFSVPLPPTFLSPTLSKTVTFLDTPGHSSFKSMRTNSGSSTDITVLVISSDDGVNRQTKEVISICKSQEIAVVVAITKIDKNGIDVEEAKRRIENELAEEEVYTEEMGGEVMVFPVSGITGEGVPELMEGLVLQAEILELKSLASDPGEALVLDSRVDKGLGIVVDVIVRWGHFKVGDAIVAGVHSGKVKIIKNPNATQQLKNAGPSEPIKLVGLRGLPRAGESLIVVSSESVGKSIAEKRTAAESARKIKTSVRADPAKMTLELTGGAARTKTRIEAANIAMLAGEKLGREFKRRFIPEIKQRDRLELDRVETPRAPIIVKADCDGTLEAVIESIKALGEETKVDITLDIIHTGVGAVNLHDVNLAKESGGVVFAFGVKVNDREVVNVQEEYGVTVRKHDVIYSLLDDAKKVLGRYAPSIPEERVVGKMKVAEVFNLSGSAKQRKGVEQVAGCKVDEGHVWLQKEGKTNLETFFRVKRDGEVVVEDRGMTLRKFKDRVFDIKAGEECGLSLQNYNNFLKDDVIECVVVDENFLEL</sequence>
<evidence type="ECO:0000313" key="9">
    <source>
        <dbReference type="EMBL" id="GMI03370.1"/>
    </source>
</evidence>
<dbReference type="InterPro" id="IPR027417">
    <property type="entry name" value="P-loop_NTPase"/>
</dbReference>
<feature type="compositionally biased region" description="Pro residues" evidence="7">
    <location>
        <begin position="128"/>
        <end position="149"/>
    </location>
</feature>
<keyword evidence="5" id="KW-0648">Protein biosynthesis</keyword>
<dbReference type="Pfam" id="PF11987">
    <property type="entry name" value="IF-2"/>
    <property type="match status" value="1"/>
</dbReference>
<dbReference type="FunFam" id="3.40.50.10050:FF:000001">
    <property type="entry name" value="Translation initiation factor IF-2"/>
    <property type="match status" value="1"/>
</dbReference>
<dbReference type="GO" id="GO:0003924">
    <property type="term" value="F:GTPase activity"/>
    <property type="evidence" value="ECO:0007669"/>
    <property type="project" value="InterPro"/>
</dbReference>
<reference evidence="10" key="1">
    <citation type="journal article" date="2023" name="Commun. Biol.">
        <title>Genome analysis of Parmales, the sister group of diatoms, reveals the evolutionary specialization of diatoms from phago-mixotrophs to photoautotrophs.</title>
        <authorList>
            <person name="Ban H."/>
            <person name="Sato S."/>
            <person name="Yoshikawa S."/>
            <person name="Yamada K."/>
            <person name="Nakamura Y."/>
            <person name="Ichinomiya M."/>
            <person name="Sato N."/>
            <person name="Blanc-Mathieu R."/>
            <person name="Endo H."/>
            <person name="Kuwata A."/>
            <person name="Ogata H."/>
        </authorList>
    </citation>
    <scope>NUCLEOTIDE SEQUENCE [LARGE SCALE GENOMIC DNA]</scope>
    <source>
        <strain evidence="10">NIES 3699</strain>
    </source>
</reference>
<evidence type="ECO:0000313" key="10">
    <source>
        <dbReference type="Proteomes" id="UP001165160"/>
    </source>
</evidence>
<proteinExistence type="inferred from homology"/>
<dbReference type="InterPro" id="IPR053905">
    <property type="entry name" value="EF-G-like_DII"/>
</dbReference>
<dbReference type="Pfam" id="PF22042">
    <property type="entry name" value="EF-G_D2"/>
    <property type="match status" value="1"/>
</dbReference>
<evidence type="ECO:0000256" key="1">
    <source>
        <dbReference type="ARBA" id="ARBA00004229"/>
    </source>
</evidence>
<evidence type="ECO:0000256" key="7">
    <source>
        <dbReference type="SAM" id="MobiDB-lite"/>
    </source>
</evidence>
<name>A0A9W7F4M9_9STRA</name>
<keyword evidence="3" id="KW-0396">Initiation factor</keyword>
<evidence type="ECO:0000256" key="3">
    <source>
        <dbReference type="ARBA" id="ARBA00022540"/>
    </source>
</evidence>
<keyword evidence="6" id="KW-0342">GTP-binding</keyword>
<dbReference type="InterPro" id="IPR015760">
    <property type="entry name" value="TIF_IF2"/>
</dbReference>
<dbReference type="Gene3D" id="3.40.50.300">
    <property type="entry name" value="P-loop containing nucleotide triphosphate hydrolases"/>
    <property type="match status" value="1"/>
</dbReference>
<comment type="similarity">
    <text evidence="2">Belongs to the TRAFAC class translation factor GTPase superfamily. Classic translation factor GTPase family. IF-2 subfamily.</text>
</comment>